<dbReference type="GO" id="GO:0000160">
    <property type="term" value="P:phosphorelay signal transduction system"/>
    <property type="evidence" value="ECO:0007669"/>
    <property type="project" value="InterPro"/>
</dbReference>
<dbReference type="RefSeq" id="WP_018438832.1">
    <property type="nucleotide sequence ID" value="NZ_KB890164.1"/>
</dbReference>
<dbReference type="AlphaFoldDB" id="A0A2N7X8R3"/>
<dbReference type="InterPro" id="IPR001789">
    <property type="entry name" value="Sig_transdc_resp-reg_receiver"/>
</dbReference>
<dbReference type="SUPFAM" id="SSF52172">
    <property type="entry name" value="CheY-like"/>
    <property type="match status" value="1"/>
</dbReference>
<dbReference type="InterPro" id="IPR011006">
    <property type="entry name" value="CheY-like_superfamily"/>
</dbReference>
<dbReference type="GO" id="GO:0006355">
    <property type="term" value="P:regulation of DNA-templated transcription"/>
    <property type="evidence" value="ECO:0007669"/>
    <property type="project" value="InterPro"/>
</dbReference>
<evidence type="ECO:0000256" key="1">
    <source>
        <dbReference type="ARBA" id="ARBA00022553"/>
    </source>
</evidence>
<evidence type="ECO:0000313" key="8">
    <source>
        <dbReference type="EMBL" id="PMS37990.1"/>
    </source>
</evidence>
<dbReference type="InterPro" id="IPR039420">
    <property type="entry name" value="WalR-like"/>
</dbReference>
<gene>
    <name evidence="8" type="ORF">C0Z20_04050</name>
</gene>
<dbReference type="InterPro" id="IPR016032">
    <property type="entry name" value="Sig_transdc_resp-reg_C-effctor"/>
</dbReference>
<dbReference type="STRING" id="863227.GCA_000373005_00327"/>
<dbReference type="CDD" id="cd17535">
    <property type="entry name" value="REC_NarL-like"/>
    <property type="match status" value="1"/>
</dbReference>
<dbReference type="Gene3D" id="3.40.50.2300">
    <property type="match status" value="1"/>
</dbReference>
<feature type="modified residue" description="4-aspartylphosphate" evidence="5">
    <location>
        <position position="54"/>
    </location>
</feature>
<evidence type="ECO:0000313" key="9">
    <source>
        <dbReference type="Proteomes" id="UP000235777"/>
    </source>
</evidence>
<dbReference type="PRINTS" id="PR00038">
    <property type="entry name" value="HTHLUXR"/>
</dbReference>
<keyword evidence="9" id="KW-1185">Reference proteome</keyword>
<evidence type="ECO:0000256" key="5">
    <source>
        <dbReference type="PROSITE-ProRule" id="PRU00169"/>
    </source>
</evidence>
<name>A0A2N7X8R3_9BURK</name>
<dbReference type="PROSITE" id="PS50043">
    <property type="entry name" value="HTH_LUXR_2"/>
    <property type="match status" value="1"/>
</dbReference>
<dbReference type="PANTHER" id="PTHR43214">
    <property type="entry name" value="TWO-COMPONENT RESPONSE REGULATOR"/>
    <property type="match status" value="1"/>
</dbReference>
<dbReference type="OrthoDB" id="9816469at2"/>
<keyword evidence="3 8" id="KW-0238">DNA-binding</keyword>
<dbReference type="EMBL" id="PNYC01000002">
    <property type="protein sequence ID" value="PMS37990.1"/>
    <property type="molecule type" value="Genomic_DNA"/>
</dbReference>
<feature type="domain" description="HTH luxR-type" evidence="6">
    <location>
        <begin position="141"/>
        <end position="206"/>
    </location>
</feature>
<proteinExistence type="predicted"/>
<keyword evidence="4" id="KW-0804">Transcription</keyword>
<comment type="caution">
    <text evidence="8">The sequence shown here is derived from an EMBL/GenBank/DDBJ whole genome shotgun (WGS) entry which is preliminary data.</text>
</comment>
<dbReference type="InterPro" id="IPR000792">
    <property type="entry name" value="Tscrpt_reg_LuxR_C"/>
</dbReference>
<dbReference type="SMART" id="SM00421">
    <property type="entry name" value="HTH_LUXR"/>
    <property type="match status" value="1"/>
</dbReference>
<organism evidence="8 9">
    <name type="scientific">Trinickia symbiotica</name>
    <dbReference type="NCBI Taxonomy" id="863227"/>
    <lineage>
        <taxon>Bacteria</taxon>
        <taxon>Pseudomonadati</taxon>
        <taxon>Pseudomonadota</taxon>
        <taxon>Betaproteobacteria</taxon>
        <taxon>Burkholderiales</taxon>
        <taxon>Burkholderiaceae</taxon>
        <taxon>Trinickia</taxon>
    </lineage>
</organism>
<keyword evidence="2" id="KW-0805">Transcription regulation</keyword>
<dbReference type="InterPro" id="IPR058245">
    <property type="entry name" value="NreC/VraR/RcsB-like_REC"/>
</dbReference>
<dbReference type="Proteomes" id="UP000235777">
    <property type="component" value="Unassembled WGS sequence"/>
</dbReference>
<dbReference type="GO" id="GO:0003677">
    <property type="term" value="F:DNA binding"/>
    <property type="evidence" value="ECO:0007669"/>
    <property type="project" value="UniProtKB-KW"/>
</dbReference>
<dbReference type="CDD" id="cd06170">
    <property type="entry name" value="LuxR_C_like"/>
    <property type="match status" value="1"/>
</dbReference>
<protein>
    <submittedName>
        <fullName evidence="8">DNA-binding response regulator</fullName>
    </submittedName>
</protein>
<dbReference type="PROSITE" id="PS50110">
    <property type="entry name" value="RESPONSE_REGULATORY"/>
    <property type="match status" value="1"/>
</dbReference>
<evidence type="ECO:0000256" key="2">
    <source>
        <dbReference type="ARBA" id="ARBA00023015"/>
    </source>
</evidence>
<evidence type="ECO:0000256" key="4">
    <source>
        <dbReference type="ARBA" id="ARBA00023163"/>
    </source>
</evidence>
<sequence length="210" mass="22551">MIRILIADDHAVVRSGLKQIVATAADTIVVDEAASGADVLAKLRANAVDLLTLDMTMPGISGVDLIRRVHAEYPAMPILILSIHNEAQVVSRALRAGASGYVTKDSDPEILLAAIHKLAAGGRFIDPQLVDAIVFERHSGDTPPHGILSDREFEVLRLLAAGKSINEIADAFALSAKTISTHKRRLMQKLGLSNSAELIRYSIRHGLVAE</sequence>
<evidence type="ECO:0000256" key="3">
    <source>
        <dbReference type="ARBA" id="ARBA00023125"/>
    </source>
</evidence>
<dbReference type="Pfam" id="PF00072">
    <property type="entry name" value="Response_reg"/>
    <property type="match status" value="1"/>
</dbReference>
<reference evidence="8 9" key="1">
    <citation type="submission" date="2018-01" db="EMBL/GenBank/DDBJ databases">
        <title>Whole genome analyses suggest that Burkholderia sensu lato contains two further novel genera in the rhizoxinica-symbiotica group Mycetohabitans gen. nov., and Trinickia gen. nov.: implications for the evolution of diazotrophy and nodulation in the Burkholderiaceae.</title>
        <authorList>
            <person name="Estrada-de los Santos P."/>
            <person name="Palmer M."/>
            <person name="Chavez-Ramirez B."/>
            <person name="Beukes C."/>
            <person name="Steenkamp E.T."/>
            <person name="Hirsch A.M."/>
            <person name="Manyaka P."/>
            <person name="Maluk M."/>
            <person name="Lafos M."/>
            <person name="Crook M."/>
            <person name="Gross E."/>
            <person name="Simon M.F."/>
            <person name="Bueno dos Reis Junior F."/>
            <person name="Poole P.S."/>
            <person name="Venter S.N."/>
            <person name="James E.K."/>
        </authorList>
    </citation>
    <scope>NUCLEOTIDE SEQUENCE [LARGE SCALE GENOMIC DNA]</scope>
    <source>
        <strain evidence="8 9">JPY 581</strain>
    </source>
</reference>
<dbReference type="Pfam" id="PF00196">
    <property type="entry name" value="GerE"/>
    <property type="match status" value="1"/>
</dbReference>
<keyword evidence="1 5" id="KW-0597">Phosphoprotein</keyword>
<evidence type="ECO:0000259" key="7">
    <source>
        <dbReference type="PROSITE" id="PS50110"/>
    </source>
</evidence>
<dbReference type="SUPFAM" id="SSF46894">
    <property type="entry name" value="C-terminal effector domain of the bipartite response regulators"/>
    <property type="match status" value="1"/>
</dbReference>
<feature type="domain" description="Response regulatory" evidence="7">
    <location>
        <begin position="3"/>
        <end position="119"/>
    </location>
</feature>
<dbReference type="PANTHER" id="PTHR43214:SF41">
    <property type="entry name" value="NITRATE_NITRITE RESPONSE REGULATOR PROTEIN NARP"/>
    <property type="match status" value="1"/>
</dbReference>
<evidence type="ECO:0000259" key="6">
    <source>
        <dbReference type="PROSITE" id="PS50043"/>
    </source>
</evidence>
<dbReference type="SMART" id="SM00448">
    <property type="entry name" value="REC"/>
    <property type="match status" value="1"/>
</dbReference>
<accession>A0A2N7X8R3</accession>